<comment type="similarity">
    <text evidence="7">Belongs to the binding-protein-dependent transport system permease family.</text>
</comment>
<feature type="transmembrane region" description="Helical" evidence="7">
    <location>
        <begin position="186"/>
        <end position="210"/>
    </location>
</feature>
<comment type="subcellular location">
    <subcellularLocation>
        <location evidence="1 7">Cell membrane</location>
        <topology evidence="1 7">Multi-pass membrane protein</topology>
    </subcellularLocation>
</comment>
<keyword evidence="2 7" id="KW-0813">Transport</keyword>
<dbReference type="Proteomes" id="UP000564644">
    <property type="component" value="Unassembled WGS sequence"/>
</dbReference>
<evidence type="ECO:0000256" key="5">
    <source>
        <dbReference type="ARBA" id="ARBA00022989"/>
    </source>
</evidence>
<dbReference type="EMBL" id="JACJVO010000025">
    <property type="protein sequence ID" value="MBB6733290.1"/>
    <property type="molecule type" value="Genomic_DNA"/>
</dbReference>
<evidence type="ECO:0000313" key="9">
    <source>
        <dbReference type="EMBL" id="MBB6733290.1"/>
    </source>
</evidence>
<evidence type="ECO:0000256" key="6">
    <source>
        <dbReference type="ARBA" id="ARBA00023136"/>
    </source>
</evidence>
<reference evidence="9 10" key="1">
    <citation type="submission" date="2020-08" db="EMBL/GenBank/DDBJ databases">
        <title>Cohnella phylogeny.</title>
        <authorList>
            <person name="Dunlap C."/>
        </authorList>
    </citation>
    <scope>NUCLEOTIDE SEQUENCE [LARGE SCALE GENOMIC DNA]</scope>
    <source>
        <strain evidence="9 10">CBP 2801</strain>
    </source>
</reference>
<dbReference type="InterPro" id="IPR035906">
    <property type="entry name" value="MetI-like_sf"/>
</dbReference>
<keyword evidence="3" id="KW-1003">Cell membrane</keyword>
<feature type="domain" description="ABC transmembrane type-1" evidence="8">
    <location>
        <begin position="78"/>
        <end position="284"/>
    </location>
</feature>
<protein>
    <submittedName>
        <fullName evidence="9">Carbohydrate ABC transporter permease</fullName>
    </submittedName>
</protein>
<accession>A0A7X0SQY1</accession>
<feature type="transmembrane region" description="Helical" evidence="7">
    <location>
        <begin position="112"/>
        <end position="133"/>
    </location>
</feature>
<dbReference type="GO" id="GO:0055085">
    <property type="term" value="P:transmembrane transport"/>
    <property type="evidence" value="ECO:0007669"/>
    <property type="project" value="InterPro"/>
</dbReference>
<dbReference type="Pfam" id="PF00528">
    <property type="entry name" value="BPD_transp_1"/>
    <property type="match status" value="1"/>
</dbReference>
<evidence type="ECO:0000256" key="1">
    <source>
        <dbReference type="ARBA" id="ARBA00004651"/>
    </source>
</evidence>
<organism evidence="9 10">
    <name type="scientific">Cohnella zeiphila</name>
    <dbReference type="NCBI Taxonomy" id="2761120"/>
    <lineage>
        <taxon>Bacteria</taxon>
        <taxon>Bacillati</taxon>
        <taxon>Bacillota</taxon>
        <taxon>Bacilli</taxon>
        <taxon>Bacillales</taxon>
        <taxon>Paenibacillaceae</taxon>
        <taxon>Cohnella</taxon>
    </lineage>
</organism>
<dbReference type="SUPFAM" id="SSF161098">
    <property type="entry name" value="MetI-like"/>
    <property type="match status" value="1"/>
</dbReference>
<evidence type="ECO:0000256" key="4">
    <source>
        <dbReference type="ARBA" id="ARBA00022692"/>
    </source>
</evidence>
<dbReference type="PANTHER" id="PTHR43744:SF9">
    <property type="entry name" value="POLYGALACTURONAN_RHAMNOGALACTURONAN TRANSPORT SYSTEM PERMEASE PROTEIN YTCP"/>
    <property type="match status" value="1"/>
</dbReference>
<keyword evidence="6 7" id="KW-0472">Membrane</keyword>
<evidence type="ECO:0000256" key="7">
    <source>
        <dbReference type="RuleBase" id="RU363032"/>
    </source>
</evidence>
<dbReference type="PROSITE" id="PS50928">
    <property type="entry name" value="ABC_TM1"/>
    <property type="match status" value="1"/>
</dbReference>
<evidence type="ECO:0000259" key="8">
    <source>
        <dbReference type="PROSITE" id="PS50928"/>
    </source>
</evidence>
<evidence type="ECO:0000256" key="3">
    <source>
        <dbReference type="ARBA" id="ARBA00022475"/>
    </source>
</evidence>
<dbReference type="InterPro" id="IPR000515">
    <property type="entry name" value="MetI-like"/>
</dbReference>
<gene>
    <name evidence="9" type="ORF">H7C18_20415</name>
</gene>
<proteinExistence type="inferred from homology"/>
<keyword evidence="5 7" id="KW-1133">Transmembrane helix</keyword>
<feature type="transmembrane region" description="Helical" evidence="7">
    <location>
        <begin position="82"/>
        <end position="103"/>
    </location>
</feature>
<dbReference type="CDD" id="cd06261">
    <property type="entry name" value="TM_PBP2"/>
    <property type="match status" value="1"/>
</dbReference>
<evidence type="ECO:0000256" key="2">
    <source>
        <dbReference type="ARBA" id="ARBA00022448"/>
    </source>
</evidence>
<sequence length="299" mass="33740">MDHAGRTSSRGDRLYDFVIYAILTVIMLGTLYPLLYIVSASFSDPLSIVKGELWLLPKHVTLGAYEKVFQNRDILIGYRNSLVYLAVGTAINIMMTTMGAYALSRKDLRGRYVLVLIFTFTLLFNGGLVPTYLVYKNMLGLYNNLWVMVIPSAVSVWNLIIMRTYFQTSIPYELQEAAFIDGCSNVRTLTSVVLPLSMPIIAVMTMYYGVAHWNSYFTALIYLDDDWRQPLQMVIRSILIREDMGSMTGGEGESLVEQQLLVEGMKYAVIVVSSLPMLLLYPLVQRHFVKGVMMGAVKG</sequence>
<keyword evidence="4 7" id="KW-0812">Transmembrane</keyword>
<feature type="transmembrane region" description="Helical" evidence="7">
    <location>
        <begin position="264"/>
        <end position="284"/>
    </location>
</feature>
<comment type="caution">
    <text evidence="9">The sequence shown here is derived from an EMBL/GenBank/DDBJ whole genome shotgun (WGS) entry which is preliminary data.</text>
</comment>
<dbReference type="PANTHER" id="PTHR43744">
    <property type="entry name" value="ABC TRANSPORTER PERMEASE PROTEIN MG189-RELATED-RELATED"/>
    <property type="match status" value="1"/>
</dbReference>
<dbReference type="GO" id="GO:0005886">
    <property type="term" value="C:plasma membrane"/>
    <property type="evidence" value="ECO:0007669"/>
    <property type="project" value="UniProtKB-SubCell"/>
</dbReference>
<dbReference type="Gene3D" id="1.10.3720.10">
    <property type="entry name" value="MetI-like"/>
    <property type="match status" value="1"/>
</dbReference>
<feature type="transmembrane region" description="Helical" evidence="7">
    <location>
        <begin position="145"/>
        <end position="166"/>
    </location>
</feature>
<evidence type="ECO:0000313" key="10">
    <source>
        <dbReference type="Proteomes" id="UP000564644"/>
    </source>
</evidence>
<feature type="transmembrane region" description="Helical" evidence="7">
    <location>
        <begin position="17"/>
        <end position="38"/>
    </location>
</feature>
<keyword evidence="10" id="KW-1185">Reference proteome</keyword>
<dbReference type="AlphaFoldDB" id="A0A7X0SQY1"/>
<name>A0A7X0SQY1_9BACL</name>
<dbReference type="RefSeq" id="WP_185130955.1">
    <property type="nucleotide sequence ID" value="NZ_JACJVO010000025.1"/>
</dbReference>